<dbReference type="SUPFAM" id="SSF53300">
    <property type="entry name" value="vWA-like"/>
    <property type="match status" value="1"/>
</dbReference>
<proteinExistence type="predicted"/>
<feature type="signal peptide" evidence="2">
    <location>
        <begin position="1"/>
        <end position="27"/>
    </location>
</feature>
<dbReference type="PANTHER" id="PTHR10579:SF43">
    <property type="entry name" value="ZINC FINGER (C3HC4-TYPE RING FINGER) FAMILY PROTEIN"/>
    <property type="match status" value="1"/>
</dbReference>
<feature type="chain" id="PRO_5038336991" description="VWFA domain-containing protein" evidence="2">
    <location>
        <begin position="28"/>
        <end position="501"/>
    </location>
</feature>
<reference evidence="4" key="1">
    <citation type="submission" date="2020-08" db="EMBL/GenBank/DDBJ databases">
        <title>Whole genome shotgun sequence of Polymorphospora rubra NBRC 101157.</title>
        <authorList>
            <person name="Komaki H."/>
            <person name="Tamura T."/>
        </authorList>
    </citation>
    <scope>NUCLEOTIDE SEQUENCE</scope>
    <source>
        <strain evidence="4">NBRC 101157</strain>
    </source>
</reference>
<dbReference type="SMART" id="SM00327">
    <property type="entry name" value="VWA"/>
    <property type="match status" value="1"/>
</dbReference>
<sequence>MDRFRRPSRVAVLVVALSAVLAGSACTAHRSASDSAAHREAPTQPDRRTEESPPLPFTDGEIRTDEDPQSTFGVDVDTASYGYARRLINDGRLPDGENVRAEEFVNAFDQDYPEPAGDGFAIHVDGARLPEEHRSEPAGDVRLLRVGLQTRGEDPATRPDAALTFVVDVSGSMGGPGRLDLVQDALHTLVDQLRDTDSVAIVVFHKKARTIRKMTRVSDADALHDAIDSLRTEGSTNLEAGLELGYRVARDGFREGASNRVILLSDGLANVGNDTAEPILERVREEAAKEIALLGVGVGSDYGDRLMEQLADRGDGFVVYVSEPEQAREVFVRRLPATLAVRALDAKVQVTFDPSAVRSYRLIGYANRAIADEDFRDDRVDGGEVGPGHSVTALYAVRVHDDVPAGAQLAKVDVRWLDPRNRSASETSSGVTAGALAGGFEASAPRLRVCYAAGYFAETLRGGSETTYPDLAAVAEHAAVETEDRQVDDLARVIRRAANLD</sequence>
<feature type="compositionally biased region" description="Basic and acidic residues" evidence="1">
    <location>
        <begin position="36"/>
        <end position="51"/>
    </location>
</feature>
<gene>
    <name evidence="4" type="ORF">Prubr_25290</name>
</gene>
<dbReference type="PANTHER" id="PTHR10579">
    <property type="entry name" value="CALCIUM-ACTIVATED CHLORIDE CHANNEL REGULATOR"/>
    <property type="match status" value="1"/>
</dbReference>
<dbReference type="AlphaFoldDB" id="A0A810N1F0"/>
<dbReference type="Gene3D" id="3.40.50.410">
    <property type="entry name" value="von Willebrand factor, type A domain"/>
    <property type="match status" value="1"/>
</dbReference>
<keyword evidence="2" id="KW-0732">Signal</keyword>
<dbReference type="Pfam" id="PF12034">
    <property type="entry name" value="YfbK_C"/>
    <property type="match status" value="1"/>
</dbReference>
<dbReference type="PROSITE" id="PS51257">
    <property type="entry name" value="PROKAR_LIPOPROTEIN"/>
    <property type="match status" value="1"/>
</dbReference>
<dbReference type="Proteomes" id="UP000680866">
    <property type="component" value="Chromosome"/>
</dbReference>
<dbReference type="Pfam" id="PF12450">
    <property type="entry name" value="vWF_A"/>
    <property type="match status" value="1"/>
</dbReference>
<feature type="domain" description="VWFA" evidence="3">
    <location>
        <begin position="162"/>
        <end position="335"/>
    </location>
</feature>
<name>A0A810N1F0_9ACTN</name>
<dbReference type="EMBL" id="AP023359">
    <property type="protein sequence ID" value="BCJ65508.1"/>
    <property type="molecule type" value="Genomic_DNA"/>
</dbReference>
<dbReference type="InterPro" id="IPR002035">
    <property type="entry name" value="VWF_A"/>
</dbReference>
<evidence type="ECO:0000313" key="5">
    <source>
        <dbReference type="Proteomes" id="UP000680866"/>
    </source>
</evidence>
<dbReference type="InterPro" id="IPR051266">
    <property type="entry name" value="CLCR"/>
</dbReference>
<dbReference type="InterPro" id="IPR022156">
    <property type="entry name" value="Uncharacterised_YfbK_N"/>
</dbReference>
<dbReference type="RefSeq" id="WP_212825004.1">
    <property type="nucleotide sequence ID" value="NZ_AP023359.1"/>
</dbReference>
<protein>
    <recommendedName>
        <fullName evidence="3">VWFA domain-containing protein</fullName>
    </recommendedName>
</protein>
<dbReference type="InterPro" id="IPR021908">
    <property type="entry name" value="YfbK_C"/>
</dbReference>
<accession>A0A810N1F0</accession>
<organism evidence="4 5">
    <name type="scientific">Polymorphospora rubra</name>
    <dbReference type="NCBI Taxonomy" id="338584"/>
    <lineage>
        <taxon>Bacteria</taxon>
        <taxon>Bacillati</taxon>
        <taxon>Actinomycetota</taxon>
        <taxon>Actinomycetes</taxon>
        <taxon>Micromonosporales</taxon>
        <taxon>Micromonosporaceae</taxon>
        <taxon>Polymorphospora</taxon>
    </lineage>
</organism>
<dbReference type="KEGG" id="pry:Prubr_25290"/>
<dbReference type="PROSITE" id="PS50234">
    <property type="entry name" value="VWFA"/>
    <property type="match status" value="1"/>
</dbReference>
<evidence type="ECO:0000256" key="2">
    <source>
        <dbReference type="SAM" id="SignalP"/>
    </source>
</evidence>
<keyword evidence="5" id="KW-1185">Reference proteome</keyword>
<dbReference type="Pfam" id="PF00092">
    <property type="entry name" value="VWA"/>
    <property type="match status" value="1"/>
</dbReference>
<feature type="region of interest" description="Disordered" evidence="1">
    <location>
        <begin position="28"/>
        <end position="75"/>
    </location>
</feature>
<evidence type="ECO:0000313" key="4">
    <source>
        <dbReference type="EMBL" id="BCJ65508.1"/>
    </source>
</evidence>
<dbReference type="InterPro" id="IPR036465">
    <property type="entry name" value="vWFA_dom_sf"/>
</dbReference>
<evidence type="ECO:0000256" key="1">
    <source>
        <dbReference type="SAM" id="MobiDB-lite"/>
    </source>
</evidence>
<evidence type="ECO:0000259" key="3">
    <source>
        <dbReference type="PROSITE" id="PS50234"/>
    </source>
</evidence>